<dbReference type="AlphaFoldDB" id="B3PKR9"/>
<keyword evidence="2" id="KW-1185">Reference proteome</keyword>
<accession>B3PKR9</accession>
<evidence type="ECO:0000313" key="2">
    <source>
        <dbReference type="Proteomes" id="UP000001036"/>
    </source>
</evidence>
<gene>
    <name evidence="1" type="ordered locus">CJA_0826</name>
</gene>
<reference evidence="1 2" key="1">
    <citation type="journal article" date="2008" name="J. Bacteriol.">
        <title>Insights into plant cell wall degradation from the genome sequence of the soil bacterium Cellvibrio japonicus.</title>
        <authorList>
            <person name="Deboy R.T."/>
            <person name="Mongodin E.F."/>
            <person name="Fouts D.E."/>
            <person name="Tailford L.E."/>
            <person name="Khouri H."/>
            <person name="Emerson J.B."/>
            <person name="Mohamoud Y."/>
            <person name="Watkins K."/>
            <person name="Henrissat B."/>
            <person name="Gilbert H.J."/>
            <person name="Nelson K.E."/>
        </authorList>
    </citation>
    <scope>NUCLEOTIDE SEQUENCE [LARGE SCALE GENOMIC DNA]</scope>
    <source>
        <strain evidence="1 2">Ueda107</strain>
    </source>
</reference>
<protein>
    <submittedName>
        <fullName evidence="1">ParB-like nuclease domain</fullName>
    </submittedName>
</protein>
<dbReference type="EMBL" id="CP000934">
    <property type="protein sequence ID" value="ACE83645.1"/>
    <property type="molecule type" value="Genomic_DNA"/>
</dbReference>
<proteinExistence type="predicted"/>
<dbReference type="HOGENOM" id="CLU_2272348_0_0_6"/>
<evidence type="ECO:0000313" key="1">
    <source>
        <dbReference type="EMBL" id="ACE83645.1"/>
    </source>
</evidence>
<dbReference type="Proteomes" id="UP000001036">
    <property type="component" value="Chromosome"/>
</dbReference>
<dbReference type="KEGG" id="cja:CJA_0826"/>
<sequence>MITEYSSTDSLLRSYLHGSRVDNPVVWYEGSSASSTNRRYLHNDHQGSIIAVSNPANSVIKANTYDTYGISTRSSAKLRQGEQDVIGESVSAKINWQENSEC</sequence>
<dbReference type="eggNOG" id="COG3209">
    <property type="taxonomic scope" value="Bacteria"/>
</dbReference>
<dbReference type="Gene3D" id="2.180.10.10">
    <property type="entry name" value="RHS repeat-associated core"/>
    <property type="match status" value="1"/>
</dbReference>
<organism evidence="1 2">
    <name type="scientific">Cellvibrio japonicus (strain Ueda107)</name>
    <name type="common">Pseudomonas fluorescens subsp. cellulosa</name>
    <dbReference type="NCBI Taxonomy" id="498211"/>
    <lineage>
        <taxon>Bacteria</taxon>
        <taxon>Pseudomonadati</taxon>
        <taxon>Pseudomonadota</taxon>
        <taxon>Gammaproteobacteria</taxon>
        <taxon>Cellvibrionales</taxon>
        <taxon>Cellvibrionaceae</taxon>
        <taxon>Cellvibrio</taxon>
    </lineage>
</organism>
<name>B3PKR9_CELJU</name>